<protein>
    <recommendedName>
        <fullName evidence="2">AMP-binding enzyme C-terminal domain-containing protein</fullName>
    </recommendedName>
</protein>
<evidence type="ECO:0000313" key="3">
    <source>
        <dbReference type="EMBL" id="CAG2065453.1"/>
    </source>
</evidence>
<dbReference type="PANTHER" id="PTHR43201:SF8">
    <property type="entry name" value="ACYL-COA SYNTHETASE FAMILY MEMBER 3"/>
    <property type="match status" value="1"/>
</dbReference>
<gene>
    <name evidence="3" type="ORF">TPAB3V08_LOCUS12397</name>
</gene>
<comment type="similarity">
    <text evidence="1">Belongs to the ATP-dependent AMP-binding enzyme family.</text>
</comment>
<evidence type="ECO:0000256" key="1">
    <source>
        <dbReference type="ARBA" id="ARBA00006432"/>
    </source>
</evidence>
<dbReference type="InterPro" id="IPR025110">
    <property type="entry name" value="AMP-bd_C"/>
</dbReference>
<dbReference type="EMBL" id="CAJPIN010043243">
    <property type="protein sequence ID" value="CAG2065453.1"/>
    <property type="molecule type" value="Genomic_DNA"/>
</dbReference>
<dbReference type="PANTHER" id="PTHR43201">
    <property type="entry name" value="ACYL-COA SYNTHETASE"/>
    <property type="match status" value="1"/>
</dbReference>
<name>A0ABN7PCD3_TIMPD</name>
<evidence type="ECO:0000313" key="4">
    <source>
        <dbReference type="Proteomes" id="UP001153148"/>
    </source>
</evidence>
<dbReference type="Gene3D" id="3.30.300.30">
    <property type="match status" value="1"/>
</dbReference>
<proteinExistence type="inferred from homology"/>
<comment type="caution">
    <text evidence="3">The sequence shown here is derived from an EMBL/GenBank/DDBJ whole genome shotgun (WGS) entry which is preliminary data.</text>
</comment>
<evidence type="ECO:0000259" key="2">
    <source>
        <dbReference type="Pfam" id="PF13193"/>
    </source>
</evidence>
<dbReference type="InterPro" id="IPR045851">
    <property type="entry name" value="AMP-bd_C_sf"/>
</dbReference>
<dbReference type="Proteomes" id="UP001153148">
    <property type="component" value="Unassembled WGS sequence"/>
</dbReference>
<sequence>MFTTGDTTRFENGYYQILGRTNIDIIKTGGYKVSALEIETHLLGHEEIKECVVVGLPDITWGQKVAAVVVAKEGKEIILSKLRDWSKERMAPYAIPTVLKVVEKLPKNTMGKVNKKELVSQLFPESAH</sequence>
<dbReference type="SUPFAM" id="SSF56801">
    <property type="entry name" value="Acetyl-CoA synthetase-like"/>
    <property type="match status" value="1"/>
</dbReference>
<accession>A0ABN7PCD3</accession>
<dbReference type="Pfam" id="PF13193">
    <property type="entry name" value="AMP-binding_C"/>
    <property type="match status" value="1"/>
</dbReference>
<organism evidence="3 4">
    <name type="scientific">Timema podura</name>
    <name type="common">Walking stick</name>
    <dbReference type="NCBI Taxonomy" id="61482"/>
    <lineage>
        <taxon>Eukaryota</taxon>
        <taxon>Metazoa</taxon>
        <taxon>Ecdysozoa</taxon>
        <taxon>Arthropoda</taxon>
        <taxon>Hexapoda</taxon>
        <taxon>Insecta</taxon>
        <taxon>Pterygota</taxon>
        <taxon>Neoptera</taxon>
        <taxon>Polyneoptera</taxon>
        <taxon>Phasmatodea</taxon>
        <taxon>Timematodea</taxon>
        <taxon>Timematoidea</taxon>
        <taxon>Timematidae</taxon>
        <taxon>Timema</taxon>
    </lineage>
</organism>
<reference evidence="3" key="1">
    <citation type="submission" date="2021-03" db="EMBL/GenBank/DDBJ databases">
        <authorList>
            <person name="Tran Van P."/>
        </authorList>
    </citation>
    <scope>NUCLEOTIDE SEQUENCE</scope>
</reference>
<feature type="domain" description="AMP-binding enzyme C-terminal" evidence="2">
    <location>
        <begin position="37"/>
        <end position="112"/>
    </location>
</feature>
<keyword evidence="4" id="KW-1185">Reference proteome</keyword>